<evidence type="ECO:0000313" key="2">
    <source>
        <dbReference type="EMBL" id="KAK7754805.1"/>
    </source>
</evidence>
<name>A0AAN9YUV7_9PEZI</name>
<organism evidence="2 3">
    <name type="scientific">Diatrype stigma</name>
    <dbReference type="NCBI Taxonomy" id="117547"/>
    <lineage>
        <taxon>Eukaryota</taxon>
        <taxon>Fungi</taxon>
        <taxon>Dikarya</taxon>
        <taxon>Ascomycota</taxon>
        <taxon>Pezizomycotina</taxon>
        <taxon>Sordariomycetes</taxon>
        <taxon>Xylariomycetidae</taxon>
        <taxon>Xylariales</taxon>
        <taxon>Diatrypaceae</taxon>
        <taxon>Diatrype</taxon>
    </lineage>
</organism>
<comment type="caution">
    <text evidence="2">The sequence shown here is derived from an EMBL/GenBank/DDBJ whole genome shotgun (WGS) entry which is preliminary data.</text>
</comment>
<gene>
    <name evidence="2" type="ORF">SLS62_003119</name>
</gene>
<evidence type="ECO:0000256" key="1">
    <source>
        <dbReference type="SAM" id="MobiDB-lite"/>
    </source>
</evidence>
<feature type="region of interest" description="Disordered" evidence="1">
    <location>
        <begin position="175"/>
        <end position="233"/>
    </location>
</feature>
<dbReference type="Proteomes" id="UP001320420">
    <property type="component" value="Unassembled WGS sequence"/>
</dbReference>
<reference evidence="2 3" key="1">
    <citation type="submission" date="2024-02" db="EMBL/GenBank/DDBJ databases">
        <title>De novo assembly and annotation of 12 fungi associated with fruit tree decline syndrome in Ontario, Canada.</title>
        <authorList>
            <person name="Sulman M."/>
            <person name="Ellouze W."/>
            <person name="Ilyukhin E."/>
        </authorList>
    </citation>
    <scope>NUCLEOTIDE SEQUENCE [LARGE SCALE GENOMIC DNA]</scope>
    <source>
        <strain evidence="2 3">M11/M66-122</strain>
    </source>
</reference>
<sequence length="233" mass="26668">MPSYKYHQKKLGELVSHAGIRYLTKQDIFARARRNEIVLQALKKAGVVLNKQSVDAEMVAVFRAAQEELSVFLSFDTLPKDLNDFLENLQRKHAMNGLPRWAAELSTSTFFELFWRLVEARHKWVEDPAPPFDEWAQSPVVAAVDGFVDYFPLGCGYEWIEMHVEFFDLVGGLDSDEDENEEKKKEEEEKKAAGEDMEMSGLGEVVGEMEREEEDRVAMEGEIPEGVEKMDLS</sequence>
<keyword evidence="3" id="KW-1185">Reference proteome</keyword>
<dbReference type="AlphaFoldDB" id="A0AAN9YUV7"/>
<protein>
    <submittedName>
        <fullName evidence="2">Uncharacterized protein</fullName>
    </submittedName>
</protein>
<proteinExistence type="predicted"/>
<evidence type="ECO:0000313" key="3">
    <source>
        <dbReference type="Proteomes" id="UP001320420"/>
    </source>
</evidence>
<dbReference type="EMBL" id="JAKJXP020000017">
    <property type="protein sequence ID" value="KAK7754805.1"/>
    <property type="molecule type" value="Genomic_DNA"/>
</dbReference>
<feature type="compositionally biased region" description="Basic and acidic residues" evidence="1">
    <location>
        <begin position="181"/>
        <end position="194"/>
    </location>
</feature>
<accession>A0AAN9YUV7</accession>